<dbReference type="FunFam" id="3.30.70.270:FF:000001">
    <property type="entry name" value="Diguanylate cyclase domain protein"/>
    <property type="match status" value="1"/>
</dbReference>
<dbReference type="PANTHER" id="PTHR46663:SF2">
    <property type="entry name" value="GGDEF DOMAIN-CONTAINING PROTEIN"/>
    <property type="match status" value="1"/>
</dbReference>
<dbReference type="InterPro" id="IPR000160">
    <property type="entry name" value="GGDEF_dom"/>
</dbReference>
<dbReference type="NCBIfam" id="TIGR00229">
    <property type="entry name" value="sensory_box"/>
    <property type="match status" value="1"/>
</dbReference>
<dbReference type="InterPro" id="IPR029787">
    <property type="entry name" value="Nucleotide_cyclase"/>
</dbReference>
<dbReference type="Gene3D" id="3.30.450.20">
    <property type="entry name" value="PAS domain"/>
    <property type="match status" value="1"/>
</dbReference>
<evidence type="ECO:0000259" key="1">
    <source>
        <dbReference type="PROSITE" id="PS50112"/>
    </source>
</evidence>
<dbReference type="Gene3D" id="3.30.450.40">
    <property type="match status" value="1"/>
</dbReference>
<dbReference type="PROSITE" id="PS50112">
    <property type="entry name" value="PAS"/>
    <property type="match status" value="1"/>
</dbReference>
<dbReference type="InterPro" id="IPR035965">
    <property type="entry name" value="PAS-like_dom_sf"/>
</dbReference>
<comment type="caution">
    <text evidence="4">The sequence shown here is derived from an EMBL/GenBank/DDBJ whole genome shotgun (WGS) entry which is preliminary data.</text>
</comment>
<dbReference type="Proteomes" id="UP001255601">
    <property type="component" value="Unassembled WGS sequence"/>
</dbReference>
<organism evidence="4 5">
    <name type="scientific">Agrobacterium larrymoorei</name>
    <dbReference type="NCBI Taxonomy" id="160699"/>
    <lineage>
        <taxon>Bacteria</taxon>
        <taxon>Pseudomonadati</taxon>
        <taxon>Pseudomonadota</taxon>
        <taxon>Alphaproteobacteria</taxon>
        <taxon>Hyphomicrobiales</taxon>
        <taxon>Rhizobiaceae</taxon>
        <taxon>Rhizobium/Agrobacterium group</taxon>
        <taxon>Agrobacterium</taxon>
    </lineage>
</organism>
<dbReference type="Pfam" id="PF00990">
    <property type="entry name" value="GGDEF"/>
    <property type="match status" value="1"/>
</dbReference>
<dbReference type="InterPro" id="IPR043128">
    <property type="entry name" value="Rev_trsase/Diguanyl_cyclase"/>
</dbReference>
<dbReference type="Pfam" id="PF13185">
    <property type="entry name" value="GAF_2"/>
    <property type="match status" value="1"/>
</dbReference>
<dbReference type="SMART" id="SM00065">
    <property type="entry name" value="GAF"/>
    <property type="match status" value="1"/>
</dbReference>
<dbReference type="Pfam" id="PF08448">
    <property type="entry name" value="PAS_4"/>
    <property type="match status" value="1"/>
</dbReference>
<dbReference type="InterPro" id="IPR013656">
    <property type="entry name" value="PAS_4"/>
</dbReference>
<gene>
    <name evidence="4" type="ORF">QE369_004717</name>
</gene>
<feature type="domain" description="PAC" evidence="2">
    <location>
        <begin position="141"/>
        <end position="193"/>
    </location>
</feature>
<dbReference type="CDD" id="cd00130">
    <property type="entry name" value="PAS"/>
    <property type="match status" value="1"/>
</dbReference>
<evidence type="ECO:0000259" key="2">
    <source>
        <dbReference type="PROSITE" id="PS50113"/>
    </source>
</evidence>
<dbReference type="SUPFAM" id="SSF55785">
    <property type="entry name" value="PYP-like sensor domain (PAS domain)"/>
    <property type="match status" value="1"/>
</dbReference>
<dbReference type="InterPro" id="IPR003018">
    <property type="entry name" value="GAF"/>
</dbReference>
<dbReference type="PANTHER" id="PTHR46663">
    <property type="entry name" value="DIGUANYLATE CYCLASE DGCT-RELATED"/>
    <property type="match status" value="1"/>
</dbReference>
<dbReference type="GO" id="GO:0003824">
    <property type="term" value="F:catalytic activity"/>
    <property type="evidence" value="ECO:0007669"/>
    <property type="project" value="UniProtKB-ARBA"/>
</dbReference>
<evidence type="ECO:0000313" key="4">
    <source>
        <dbReference type="EMBL" id="MDR6104520.1"/>
    </source>
</evidence>
<sequence>MLIQYKQLLCSLSLLLSGEAALKFDQAEAPGLRFFMEPLEMREQNGPTPSRSQAPFIGTMMQDVLRHKVTFLLDNIPEIVFIKDCAGRYEYMNAAALASLGYERNFLEGRTLTIFDLAPMQVAECIDRLDRRILKGNIDIFDAEEPMVAVDGTTHWYSGTRIILRDETGMAVGLAGISREITFTKRQETMRRSHASLLEMIVKGELLKDILSAVVSEVEGLLDNVCGSVLLLDEKTALLRNGASPSLPPQYVSAVDGVPVGPNNGSCGTAAFRRMPVYVSDIFENPLWSGYTSVVEPHGLRSCWSTPIFGNNDVLLGTFALYSKSVRMPTEVEKDIIDMATNIAGIAIDRRRAEERVHYKAHHDPLTGLSNRNLFWGQFRRALHEAKREDRLVAITYFDVDKFKKINDIYGHAAGDDVLRAIAERITKTIRASDTAVRLGGDEFAVIFSNPKGDEAGVLARLEEIRQAAQEPIALSAGAITVTCSMGTAFYPNDGKTPESLLAKADLAMYEAKRAGRSAATDDAQIENAA</sequence>
<dbReference type="CDD" id="cd01949">
    <property type="entry name" value="GGDEF"/>
    <property type="match status" value="1"/>
</dbReference>
<feature type="domain" description="GGDEF" evidence="3">
    <location>
        <begin position="391"/>
        <end position="525"/>
    </location>
</feature>
<dbReference type="PROSITE" id="PS50887">
    <property type="entry name" value="GGDEF"/>
    <property type="match status" value="1"/>
</dbReference>
<dbReference type="Gene3D" id="3.30.70.270">
    <property type="match status" value="1"/>
</dbReference>
<dbReference type="AlphaFoldDB" id="A0AAJ2BDF2"/>
<dbReference type="EMBL" id="JAVIZC010000003">
    <property type="protein sequence ID" value="MDR6104520.1"/>
    <property type="molecule type" value="Genomic_DNA"/>
</dbReference>
<reference evidence="4" key="1">
    <citation type="submission" date="2023-08" db="EMBL/GenBank/DDBJ databases">
        <title>Functional and genomic diversity of the sorghum phyllosphere microbiome.</title>
        <authorList>
            <person name="Shade A."/>
        </authorList>
    </citation>
    <scope>NUCLEOTIDE SEQUENCE</scope>
    <source>
        <strain evidence="4">SORGH_AS_0974</strain>
    </source>
</reference>
<protein>
    <submittedName>
        <fullName evidence="4">Diguanylate cyclase (GGDEF)-like protein/PAS domain S-box-containing protein</fullName>
    </submittedName>
</protein>
<dbReference type="SUPFAM" id="SSF55073">
    <property type="entry name" value="Nucleotide cyclase"/>
    <property type="match status" value="1"/>
</dbReference>
<dbReference type="SMART" id="SM00267">
    <property type="entry name" value="GGDEF"/>
    <property type="match status" value="1"/>
</dbReference>
<proteinExistence type="predicted"/>
<dbReference type="InterPro" id="IPR000014">
    <property type="entry name" value="PAS"/>
</dbReference>
<evidence type="ECO:0000259" key="3">
    <source>
        <dbReference type="PROSITE" id="PS50887"/>
    </source>
</evidence>
<dbReference type="SMART" id="SM00091">
    <property type="entry name" value="PAS"/>
    <property type="match status" value="1"/>
</dbReference>
<accession>A0AAJ2BDF2</accession>
<dbReference type="InterPro" id="IPR000700">
    <property type="entry name" value="PAS-assoc_C"/>
</dbReference>
<dbReference type="PROSITE" id="PS50113">
    <property type="entry name" value="PAC"/>
    <property type="match status" value="1"/>
</dbReference>
<dbReference type="NCBIfam" id="TIGR00254">
    <property type="entry name" value="GGDEF"/>
    <property type="match status" value="1"/>
</dbReference>
<feature type="domain" description="PAS" evidence="1">
    <location>
        <begin position="65"/>
        <end position="137"/>
    </location>
</feature>
<dbReference type="SUPFAM" id="SSF55781">
    <property type="entry name" value="GAF domain-like"/>
    <property type="match status" value="1"/>
</dbReference>
<evidence type="ECO:0000313" key="5">
    <source>
        <dbReference type="Proteomes" id="UP001255601"/>
    </source>
</evidence>
<dbReference type="InterPro" id="IPR052163">
    <property type="entry name" value="DGC-Regulatory_Protein"/>
</dbReference>
<name>A0AAJ2BDF2_9HYPH</name>
<dbReference type="RefSeq" id="WP_309772681.1">
    <property type="nucleotide sequence ID" value="NZ_JAVIZC010000003.1"/>
</dbReference>
<dbReference type="InterPro" id="IPR029016">
    <property type="entry name" value="GAF-like_dom_sf"/>
</dbReference>